<reference evidence="4" key="2">
    <citation type="submission" date="2014-06" db="EMBL/GenBank/DDBJ databases">
        <authorList>
            <person name="Le Roux Frederique"/>
        </authorList>
    </citation>
    <scope>NUCLEOTIDE SEQUENCE [LARGE SCALE GENOMIC DNA]</scope>
    <source>
        <strain evidence="4">J5-5</strain>
    </source>
</reference>
<dbReference type="Proteomes" id="UP000049495">
    <property type="component" value="Unassembled WGS sequence"/>
</dbReference>
<comment type="caution">
    <text evidence="1">The sequence shown here is derived from an EMBL/GenBank/DDBJ whole genome shotgun (WGS) entry which is preliminary data.</text>
</comment>
<dbReference type="EMBL" id="CCJX01000107">
    <property type="protein sequence ID" value="CDT41111.1"/>
    <property type="molecule type" value="Genomic_DNA"/>
</dbReference>
<evidence type="ECO:0000313" key="1">
    <source>
        <dbReference type="EMBL" id="CDT37134.1"/>
    </source>
</evidence>
<sequence length="38" mass="4245">MDAIDSLKNMPCTKNVKIEGWNGFKSNDLICLINFEAA</sequence>
<name>A0A822N111_9VIBR</name>
<keyword evidence="3" id="KW-1185">Reference proteome</keyword>
<protein>
    <submittedName>
        <fullName evidence="1">Uncharacterized protein</fullName>
    </submittedName>
</protein>
<evidence type="ECO:0000313" key="4">
    <source>
        <dbReference type="Proteomes" id="UP000049495"/>
    </source>
</evidence>
<evidence type="ECO:0000313" key="2">
    <source>
        <dbReference type="EMBL" id="CDT41111.1"/>
    </source>
</evidence>
<accession>A0A822N111</accession>
<dbReference type="EMBL" id="CCJV01000085">
    <property type="protein sequence ID" value="CDT37134.1"/>
    <property type="molecule type" value="Genomic_DNA"/>
</dbReference>
<proteinExistence type="predicted"/>
<organism evidence="1 4">
    <name type="scientific">Vibrio crassostreae</name>
    <dbReference type="NCBI Taxonomy" id="246167"/>
    <lineage>
        <taxon>Bacteria</taxon>
        <taxon>Pseudomonadati</taxon>
        <taxon>Pseudomonadota</taxon>
        <taxon>Gammaproteobacteria</taxon>
        <taxon>Vibrionales</taxon>
        <taxon>Vibrionaceae</taxon>
        <taxon>Vibrio</taxon>
    </lineage>
</organism>
<gene>
    <name evidence="2" type="ORF">VCR4J5_240037</name>
    <name evidence="1" type="ORF">VCR5J5_260048</name>
</gene>
<dbReference type="AlphaFoldDB" id="A0A822N111"/>
<dbReference type="Proteomes" id="UP000049077">
    <property type="component" value="Unassembled WGS sequence"/>
</dbReference>
<reference evidence="1 3" key="1">
    <citation type="submission" date="2014-06" db="EMBL/GenBank/DDBJ databases">
        <authorList>
            <person name="Le Roux F."/>
        </authorList>
    </citation>
    <scope>NUCLEOTIDE SEQUENCE</scope>
    <source>
        <strain evidence="2 3">J5-4</strain>
        <strain evidence="1">J5-5</strain>
    </source>
</reference>
<evidence type="ECO:0000313" key="3">
    <source>
        <dbReference type="Proteomes" id="UP000049077"/>
    </source>
</evidence>